<evidence type="ECO:0000256" key="1">
    <source>
        <dbReference type="ARBA" id="ARBA00000085"/>
    </source>
</evidence>
<dbReference type="Pfam" id="PF00989">
    <property type="entry name" value="PAS"/>
    <property type="match status" value="2"/>
</dbReference>
<evidence type="ECO:0000313" key="13">
    <source>
        <dbReference type="EMBL" id="MEK8025414.1"/>
    </source>
</evidence>
<accession>A0ABU9B6P9</accession>
<keyword evidence="7" id="KW-0067">ATP-binding</keyword>
<dbReference type="SUPFAM" id="SSF47384">
    <property type="entry name" value="Homodimeric domain of signal transducing histidine kinase"/>
    <property type="match status" value="1"/>
</dbReference>
<dbReference type="SMART" id="SM00388">
    <property type="entry name" value="HisKA"/>
    <property type="match status" value="1"/>
</dbReference>
<evidence type="ECO:0000259" key="11">
    <source>
        <dbReference type="PROSITE" id="PS50112"/>
    </source>
</evidence>
<dbReference type="PROSITE" id="PS50113">
    <property type="entry name" value="PAC"/>
    <property type="match status" value="1"/>
</dbReference>
<dbReference type="InterPro" id="IPR001610">
    <property type="entry name" value="PAC"/>
</dbReference>
<evidence type="ECO:0000256" key="8">
    <source>
        <dbReference type="ARBA" id="ARBA00023012"/>
    </source>
</evidence>
<feature type="coiled-coil region" evidence="9">
    <location>
        <begin position="416"/>
        <end position="446"/>
    </location>
</feature>
<dbReference type="Pfam" id="PF08448">
    <property type="entry name" value="PAS_4"/>
    <property type="match status" value="1"/>
</dbReference>
<dbReference type="InterPro" id="IPR013656">
    <property type="entry name" value="PAS_4"/>
</dbReference>
<dbReference type="PRINTS" id="PR00344">
    <property type="entry name" value="BCTRLSENSOR"/>
</dbReference>
<dbReference type="NCBIfam" id="TIGR00229">
    <property type="entry name" value="sensory_box"/>
    <property type="match status" value="3"/>
</dbReference>
<dbReference type="SMART" id="SM00387">
    <property type="entry name" value="HATPase_c"/>
    <property type="match status" value="1"/>
</dbReference>
<keyword evidence="5" id="KW-0547">Nucleotide-binding</keyword>
<evidence type="ECO:0000256" key="3">
    <source>
        <dbReference type="ARBA" id="ARBA00022553"/>
    </source>
</evidence>
<dbReference type="InterPro" id="IPR000014">
    <property type="entry name" value="PAS"/>
</dbReference>
<dbReference type="InterPro" id="IPR013767">
    <property type="entry name" value="PAS_fold"/>
</dbReference>
<dbReference type="Gene3D" id="3.30.450.20">
    <property type="entry name" value="PAS domain"/>
    <property type="match status" value="3"/>
</dbReference>
<keyword evidence="6" id="KW-0418">Kinase</keyword>
<keyword evidence="4" id="KW-0808">Transferase</keyword>
<dbReference type="PANTHER" id="PTHR43065">
    <property type="entry name" value="SENSOR HISTIDINE KINASE"/>
    <property type="match status" value="1"/>
</dbReference>
<proteinExistence type="predicted"/>
<feature type="domain" description="PAS" evidence="11">
    <location>
        <begin position="134"/>
        <end position="178"/>
    </location>
</feature>
<evidence type="ECO:0000313" key="14">
    <source>
        <dbReference type="Proteomes" id="UP001368500"/>
    </source>
</evidence>
<dbReference type="Proteomes" id="UP001368500">
    <property type="component" value="Unassembled WGS sequence"/>
</dbReference>
<keyword evidence="14" id="KW-1185">Reference proteome</keyword>
<name>A0ABU9B6P9_9BURK</name>
<evidence type="ECO:0000256" key="2">
    <source>
        <dbReference type="ARBA" id="ARBA00012438"/>
    </source>
</evidence>
<dbReference type="Gene3D" id="1.10.287.130">
    <property type="match status" value="1"/>
</dbReference>
<feature type="domain" description="Histidine kinase" evidence="10">
    <location>
        <begin position="455"/>
        <end position="698"/>
    </location>
</feature>
<protein>
    <recommendedName>
        <fullName evidence="2">histidine kinase</fullName>
        <ecNumber evidence="2">2.7.13.3</ecNumber>
    </recommendedName>
</protein>
<dbReference type="SMART" id="SM00086">
    <property type="entry name" value="PAC"/>
    <property type="match status" value="3"/>
</dbReference>
<evidence type="ECO:0000256" key="5">
    <source>
        <dbReference type="ARBA" id="ARBA00022741"/>
    </source>
</evidence>
<evidence type="ECO:0000256" key="7">
    <source>
        <dbReference type="ARBA" id="ARBA00022840"/>
    </source>
</evidence>
<comment type="caution">
    <text evidence="13">The sequence shown here is derived from an EMBL/GenBank/DDBJ whole genome shotgun (WGS) entry which is preliminary data.</text>
</comment>
<keyword evidence="3" id="KW-0597">Phosphoprotein</keyword>
<keyword evidence="8" id="KW-0902">Two-component regulatory system</keyword>
<dbReference type="InterPro" id="IPR036097">
    <property type="entry name" value="HisK_dim/P_sf"/>
</dbReference>
<dbReference type="EC" id="2.7.13.3" evidence="2"/>
<dbReference type="PROSITE" id="PS50112">
    <property type="entry name" value="PAS"/>
    <property type="match status" value="1"/>
</dbReference>
<evidence type="ECO:0000256" key="4">
    <source>
        <dbReference type="ARBA" id="ARBA00022679"/>
    </source>
</evidence>
<dbReference type="CDD" id="cd00130">
    <property type="entry name" value="PAS"/>
    <property type="match status" value="1"/>
</dbReference>
<dbReference type="InterPro" id="IPR004358">
    <property type="entry name" value="Sig_transdc_His_kin-like_C"/>
</dbReference>
<dbReference type="SUPFAM" id="SSF55874">
    <property type="entry name" value="ATPase domain of HSP90 chaperone/DNA topoisomerase II/histidine kinase"/>
    <property type="match status" value="1"/>
</dbReference>
<dbReference type="InterPro" id="IPR003661">
    <property type="entry name" value="HisK_dim/P_dom"/>
</dbReference>
<dbReference type="CDD" id="cd00082">
    <property type="entry name" value="HisKA"/>
    <property type="match status" value="1"/>
</dbReference>
<sequence length="714" mass="78434">MSDLSMPWSVEALACEMLGALAVPAWWHAPGQPLHANAALMRLCGLDAESLLATCHLDLVVAQDGAALAAATQECLDGSGEPPAQSMRLLTRNGTERPVELTLRRVQFGQQRVVLVTCVDLSDFQHVQGMLLSMGSMLRQIIDSAPVAVYVIDREHRVTHWNGACEGLTGLSADEVLGSADHWRALGPQARVMLADSIVDGRDPVAVEAALGGHAQPSSVGPGAFEQEWRMPSPPLNGADERWLHITAVPLLDANRQVAGAIVTLLDISQRRRTEEQLTRRLEQMVSERSAELAAHARLMDAFIDNAPMGVVYTVNDRVVRANRRMAEIFGAGQGAAQQGAQAIGYHADAVDTERLRELARPLFARMEPLHQELWLHDQSGRQLWVQVNAFPVEYGDEATGAWWMLQDRTEVRAAQEELRHRFDELTETNQRLEQAQNQLLQQDKMASIGQLAAGVAHEINNPVGFVSSNLHTLRQYVDALLQLVDAQGASCASPQDDGLRARLREVEKDVELDYLREDLPQLLDESADGLTRVKKIVQDLKDFSRVDQADWQQADLNAGLESTLNVVRHEVKYKAEVVKQLQPLPLVMCLAAQLNQVFMNLIVNASHAIADKGVITLSSGHQDGWVWVQVEDTGCGMSEDVRRRIFEPFFTTKDVGKGTGLGLSLSFSIVKRHEGRIEVRSTQGVGSAFRVWVPVGGPQAACGQPAGEPPVWA</sequence>
<dbReference type="InterPro" id="IPR000700">
    <property type="entry name" value="PAS-assoc_C"/>
</dbReference>
<organism evidence="13 14">
    <name type="scientific">Pseudaquabacterium rugosum</name>
    <dbReference type="NCBI Taxonomy" id="2984194"/>
    <lineage>
        <taxon>Bacteria</taxon>
        <taxon>Pseudomonadati</taxon>
        <taxon>Pseudomonadota</taxon>
        <taxon>Betaproteobacteria</taxon>
        <taxon>Burkholderiales</taxon>
        <taxon>Sphaerotilaceae</taxon>
        <taxon>Pseudaquabacterium</taxon>
    </lineage>
</organism>
<dbReference type="SUPFAM" id="SSF55785">
    <property type="entry name" value="PYP-like sensor domain (PAS domain)"/>
    <property type="match status" value="3"/>
</dbReference>
<dbReference type="RefSeq" id="WP_341373196.1">
    <property type="nucleotide sequence ID" value="NZ_JBBUTF010000004.1"/>
</dbReference>
<dbReference type="EMBL" id="JBBUTF010000004">
    <property type="protein sequence ID" value="MEK8025414.1"/>
    <property type="molecule type" value="Genomic_DNA"/>
</dbReference>
<dbReference type="Pfam" id="PF02518">
    <property type="entry name" value="HATPase_c"/>
    <property type="match status" value="1"/>
</dbReference>
<evidence type="ECO:0000256" key="9">
    <source>
        <dbReference type="SAM" id="Coils"/>
    </source>
</evidence>
<comment type="catalytic activity">
    <reaction evidence="1">
        <text>ATP + protein L-histidine = ADP + protein N-phospho-L-histidine.</text>
        <dbReference type="EC" id="2.7.13.3"/>
    </reaction>
</comment>
<dbReference type="InterPro" id="IPR036890">
    <property type="entry name" value="HATPase_C_sf"/>
</dbReference>
<dbReference type="InterPro" id="IPR005467">
    <property type="entry name" value="His_kinase_dom"/>
</dbReference>
<keyword evidence="9" id="KW-0175">Coiled coil</keyword>
<evidence type="ECO:0000256" key="6">
    <source>
        <dbReference type="ARBA" id="ARBA00022777"/>
    </source>
</evidence>
<reference evidence="13 14" key="1">
    <citation type="submission" date="2024-04" db="EMBL/GenBank/DDBJ databases">
        <title>Novel species of the genus Ideonella isolated from streams.</title>
        <authorList>
            <person name="Lu H."/>
        </authorList>
    </citation>
    <scope>NUCLEOTIDE SEQUENCE [LARGE SCALE GENOMIC DNA]</scope>
    <source>
        <strain evidence="13 14">BYS139W</strain>
    </source>
</reference>
<dbReference type="Gene3D" id="3.30.565.10">
    <property type="entry name" value="Histidine kinase-like ATPase, C-terminal domain"/>
    <property type="match status" value="1"/>
</dbReference>
<dbReference type="PANTHER" id="PTHR43065:SF50">
    <property type="entry name" value="HISTIDINE KINASE"/>
    <property type="match status" value="1"/>
</dbReference>
<evidence type="ECO:0000259" key="10">
    <source>
        <dbReference type="PROSITE" id="PS50109"/>
    </source>
</evidence>
<dbReference type="SMART" id="SM00091">
    <property type="entry name" value="PAS"/>
    <property type="match status" value="3"/>
</dbReference>
<dbReference type="InterPro" id="IPR003594">
    <property type="entry name" value="HATPase_dom"/>
</dbReference>
<dbReference type="InterPro" id="IPR035965">
    <property type="entry name" value="PAS-like_dom_sf"/>
</dbReference>
<feature type="domain" description="PAC" evidence="12">
    <location>
        <begin position="225"/>
        <end position="280"/>
    </location>
</feature>
<gene>
    <name evidence="13" type="ORF">AACH11_05515</name>
</gene>
<evidence type="ECO:0000259" key="12">
    <source>
        <dbReference type="PROSITE" id="PS50113"/>
    </source>
</evidence>
<dbReference type="PROSITE" id="PS50109">
    <property type="entry name" value="HIS_KIN"/>
    <property type="match status" value="1"/>
</dbReference>